<evidence type="ECO:0000313" key="4">
    <source>
        <dbReference type="EMBL" id="ABZ74244.1"/>
    </source>
</evidence>
<geneLocation type="plasmid" evidence="4">
    <name>pCAUL01</name>
</geneLocation>
<gene>
    <name evidence="4" type="ordered locus">Caul_5124</name>
</gene>
<dbReference type="KEGG" id="cak:Caul_5124"/>
<dbReference type="HOGENOM" id="CLU_027853_9_1_5"/>
<dbReference type="PANTHER" id="PTHR30137:SF6">
    <property type="entry name" value="LUCIFERASE-LIKE MONOOXYGENASE"/>
    <property type="match status" value="1"/>
</dbReference>
<evidence type="ECO:0000256" key="2">
    <source>
        <dbReference type="ARBA" id="ARBA00074555"/>
    </source>
</evidence>
<feature type="domain" description="Luciferase-like" evidence="3">
    <location>
        <begin position="5"/>
        <end position="299"/>
    </location>
</feature>
<dbReference type="Gene3D" id="3.20.20.30">
    <property type="entry name" value="Luciferase-like domain"/>
    <property type="match status" value="1"/>
</dbReference>
<dbReference type="GO" id="GO:0005829">
    <property type="term" value="C:cytosol"/>
    <property type="evidence" value="ECO:0007669"/>
    <property type="project" value="TreeGrafter"/>
</dbReference>
<name>B0T969_CAUSK</name>
<dbReference type="FunFam" id="3.20.20.30:FF:000002">
    <property type="entry name" value="LLM class flavin-dependent oxidoreductase"/>
    <property type="match status" value="1"/>
</dbReference>
<dbReference type="InterPro" id="IPR050766">
    <property type="entry name" value="Bact_Lucif_Oxidored"/>
</dbReference>
<organism evidence="4">
    <name type="scientific">Caulobacter sp. (strain K31)</name>
    <dbReference type="NCBI Taxonomy" id="366602"/>
    <lineage>
        <taxon>Bacteria</taxon>
        <taxon>Pseudomonadati</taxon>
        <taxon>Pseudomonadota</taxon>
        <taxon>Alphaproteobacteria</taxon>
        <taxon>Caulobacterales</taxon>
        <taxon>Caulobacteraceae</taxon>
        <taxon>Caulobacter</taxon>
    </lineage>
</organism>
<dbReference type="InterPro" id="IPR011251">
    <property type="entry name" value="Luciferase-like_dom"/>
</dbReference>
<dbReference type="GO" id="GO:0016705">
    <property type="term" value="F:oxidoreductase activity, acting on paired donors, with incorporation or reduction of molecular oxygen"/>
    <property type="evidence" value="ECO:0007669"/>
    <property type="project" value="InterPro"/>
</dbReference>
<protein>
    <recommendedName>
        <fullName evidence="2">Luciferase-like monooxygenase</fullName>
    </recommendedName>
</protein>
<comment type="similarity">
    <text evidence="1">To bacterial alkanal monooxygenase alpha and beta chains.</text>
</comment>
<sequence length="326" mass="35055">MTAISVLDFVRITRETNARQALDQARELAAHAEALGYRRYWVPEHHNFPGIVGAATSVVLSHIAAGTRTIRIGAGGVMMPNHPPLVVAEQFGTLAQLFPDRIDLGIGRAPGGDQNVIRALRRPAGGGDLMADAVELLAYFGEEGQAKGVRAMPAAATKVPLWILGSSLYGARLGAELGLPYAFASHFAPEALLPALQTYRDRFKPSVHLERPYAMMGVNIVAAETDAEAVRLATTQQMTYTDLIRGRPGVSQPPLDDINTYWSPVERDHVTRMLGCSIIGSLATVRAAIAALVAQTGVDELIIDSDLYDHGRRMTSLEIIAEAVAT</sequence>
<reference evidence="4" key="1">
    <citation type="submission" date="2008-01" db="EMBL/GenBank/DDBJ databases">
        <title>Complete sequence of plasmid1 pCAUL01 of Caulobacter sp. K31.</title>
        <authorList>
            <consortium name="US DOE Joint Genome Institute"/>
            <person name="Copeland A."/>
            <person name="Lucas S."/>
            <person name="Lapidus A."/>
            <person name="Barry K."/>
            <person name="Glavina del Rio T."/>
            <person name="Dalin E."/>
            <person name="Tice H."/>
            <person name="Pitluck S."/>
            <person name="Bruce D."/>
            <person name="Goodwin L."/>
            <person name="Thompson L.S."/>
            <person name="Brettin T."/>
            <person name="Detter J.C."/>
            <person name="Han C."/>
            <person name="Schmutz J."/>
            <person name="Larimer F."/>
            <person name="Land M."/>
            <person name="Hauser L."/>
            <person name="Kyrpides N."/>
            <person name="Kim E."/>
            <person name="Stephens C."/>
            <person name="Richardson P."/>
        </authorList>
    </citation>
    <scope>NUCLEOTIDE SEQUENCE [LARGE SCALE GENOMIC DNA]</scope>
    <source>
        <strain evidence="4">K31</strain>
        <plasmid evidence="4">pCAUL01</plasmid>
    </source>
</reference>
<dbReference type="InterPro" id="IPR019949">
    <property type="entry name" value="CmoO-like"/>
</dbReference>
<dbReference type="SUPFAM" id="SSF51679">
    <property type="entry name" value="Bacterial luciferase-like"/>
    <property type="match status" value="1"/>
</dbReference>
<dbReference type="NCBIfam" id="TIGR03558">
    <property type="entry name" value="oxido_grp_1"/>
    <property type="match status" value="1"/>
</dbReference>
<dbReference type="OrthoDB" id="9780518at2"/>
<dbReference type="PANTHER" id="PTHR30137">
    <property type="entry name" value="LUCIFERASE-LIKE MONOOXYGENASE"/>
    <property type="match status" value="1"/>
</dbReference>
<dbReference type="CDD" id="cd00347">
    <property type="entry name" value="Flavin_utilizing_monoxygenases"/>
    <property type="match status" value="1"/>
</dbReference>
<proteinExistence type="predicted"/>
<evidence type="ECO:0000259" key="3">
    <source>
        <dbReference type="Pfam" id="PF00296"/>
    </source>
</evidence>
<accession>B0T969</accession>
<dbReference type="EMBL" id="CP000928">
    <property type="protein sequence ID" value="ABZ74244.1"/>
    <property type="molecule type" value="Genomic_DNA"/>
</dbReference>
<evidence type="ECO:0000256" key="1">
    <source>
        <dbReference type="ARBA" id="ARBA00007789"/>
    </source>
</evidence>
<dbReference type="InterPro" id="IPR036661">
    <property type="entry name" value="Luciferase-like_sf"/>
</dbReference>
<dbReference type="AlphaFoldDB" id="B0T969"/>
<dbReference type="Pfam" id="PF00296">
    <property type="entry name" value="Bac_luciferase"/>
    <property type="match status" value="1"/>
</dbReference>
<keyword evidence="4" id="KW-0614">Plasmid</keyword>